<dbReference type="EMBL" id="CP062006">
    <property type="protein sequence ID" value="QTC88916.1"/>
    <property type="molecule type" value="Genomic_DNA"/>
</dbReference>
<sequence length="178" mass="19373">MNAVTRKILVASGLFFAVSLHTDQGYAQSASSPTAPAMQRLLDCRSLAETSTRLACYDAAADSLRLAEQTGEIVVVERRRVLETNRALFGFALPDVSSLLGGERSQLDEVETTLERASYVAGAGWTFYLADGSTWRQIDTTPLQFRASAGLPVKIRRAAMGSYMLKVANNPAVRAKRQ</sequence>
<evidence type="ECO:0000313" key="2">
    <source>
        <dbReference type="Proteomes" id="UP000663942"/>
    </source>
</evidence>
<proteinExistence type="predicted"/>
<reference evidence="1 2" key="1">
    <citation type="submission" date="2020-09" db="EMBL/GenBank/DDBJ databases">
        <title>Brevundimonas sp. LVF1 isolated from an oligotrophic pond in Goettingen, Germany.</title>
        <authorList>
            <person name="Friedrich I."/>
            <person name="Klassen A."/>
            <person name="Neubauer H."/>
            <person name="Schneider D."/>
            <person name="Hertel R."/>
            <person name="Daniel R."/>
        </authorList>
    </citation>
    <scope>NUCLEOTIDE SEQUENCE [LARGE SCALE GENOMIC DNA]</scope>
    <source>
        <strain evidence="1 2">LVF1</strain>
    </source>
</reference>
<gene>
    <name evidence="1" type="ORF">IFE19_06140</name>
</gene>
<name>A0ABX7SMI6_9CAUL</name>
<keyword evidence="2" id="KW-1185">Reference proteome</keyword>
<protein>
    <submittedName>
        <fullName evidence="1">Uncharacterized protein</fullName>
    </submittedName>
</protein>
<dbReference type="RefSeq" id="WP_207826473.1">
    <property type="nucleotide sequence ID" value="NZ_CP062006.1"/>
</dbReference>
<dbReference type="Proteomes" id="UP000663942">
    <property type="component" value="Chromosome"/>
</dbReference>
<organism evidence="1 2">
    <name type="scientific">Brevundimonas pondensis</name>
    <dbReference type="NCBI Taxonomy" id="2774189"/>
    <lineage>
        <taxon>Bacteria</taxon>
        <taxon>Pseudomonadati</taxon>
        <taxon>Pseudomonadota</taxon>
        <taxon>Alphaproteobacteria</taxon>
        <taxon>Caulobacterales</taxon>
        <taxon>Caulobacteraceae</taxon>
        <taxon>Brevundimonas</taxon>
    </lineage>
</organism>
<accession>A0ABX7SMI6</accession>
<evidence type="ECO:0000313" key="1">
    <source>
        <dbReference type="EMBL" id="QTC88916.1"/>
    </source>
</evidence>